<protein>
    <recommendedName>
        <fullName evidence="2">G domain-containing protein</fullName>
    </recommendedName>
</protein>
<comment type="caution">
    <text evidence="3">The sequence shown here is derived from an EMBL/GenBank/DDBJ whole genome shotgun (WGS) entry which is preliminary data.</text>
</comment>
<reference evidence="3" key="1">
    <citation type="submission" date="2021-01" db="EMBL/GenBank/DDBJ databases">
        <authorList>
            <consortium name="Genoscope - CEA"/>
            <person name="William W."/>
        </authorList>
    </citation>
    <scope>NUCLEOTIDE SEQUENCE</scope>
</reference>
<name>A0A8S1Q8W4_PARPR</name>
<dbReference type="Pfam" id="PF01926">
    <property type="entry name" value="MMR_HSR1"/>
    <property type="match status" value="1"/>
</dbReference>
<dbReference type="GO" id="GO:0005525">
    <property type="term" value="F:GTP binding"/>
    <property type="evidence" value="ECO:0007669"/>
    <property type="project" value="InterPro"/>
</dbReference>
<gene>
    <name evidence="3" type="ORF">PPRIM_AZ9-3.1.T1490147</name>
</gene>
<accession>A0A8S1Q8W4</accession>
<feature type="compositionally biased region" description="Low complexity" evidence="1">
    <location>
        <begin position="379"/>
        <end position="394"/>
    </location>
</feature>
<feature type="region of interest" description="Disordered" evidence="1">
    <location>
        <begin position="377"/>
        <end position="397"/>
    </location>
</feature>
<dbReference type="AlphaFoldDB" id="A0A8S1Q8W4"/>
<dbReference type="InterPro" id="IPR006073">
    <property type="entry name" value="GTP-bd"/>
</dbReference>
<sequence length="474" mass="55271">MNKKHKQIVLIDFIGCGKTTLFNKISNTDCKVKQGGESVTRQVFLKESSNGQGFRVLDTPGFGSSNNKIEHAVGVLNALTEGPLNQIFLVVKWERLGLMRNYIKIMVQIFMRYRNLVTLAVTHMDTADKETLEKDKLEFVNGMKTFGLNSFVYFSKNDTSKQICQDIDKILIKTELQNVELTETEFIVISISQNIQMTQKWIQKQPKDRQQLILTKFLRLQLNLLENLIINMRICQIQCIVQHQKLRKQLKNKYLNLKQKITIFKLYEQCSDPVTAYLVDFALKKNQWNKQIIFLNTCFFIQLTYFQLMLQYYKMKNISLISQRPAQIVVQLGQKQQVVKEKKNCGNFPEEDEYFQNYKQTQKYVFEISEKGVKFQERTNTNQQNASQTSQKTTKISKDGKQGIVRKGCGAPLTWSEIPPLNEFQIKELIDPGIVDYLAYEIPKEELKKRTKVAQQSLKQRVEQAKDQLKVVRL</sequence>
<organism evidence="3 4">
    <name type="scientific">Paramecium primaurelia</name>
    <dbReference type="NCBI Taxonomy" id="5886"/>
    <lineage>
        <taxon>Eukaryota</taxon>
        <taxon>Sar</taxon>
        <taxon>Alveolata</taxon>
        <taxon>Ciliophora</taxon>
        <taxon>Intramacronucleata</taxon>
        <taxon>Oligohymenophorea</taxon>
        <taxon>Peniculida</taxon>
        <taxon>Parameciidae</taxon>
        <taxon>Paramecium</taxon>
    </lineage>
</organism>
<evidence type="ECO:0000313" key="3">
    <source>
        <dbReference type="EMBL" id="CAD8112002.1"/>
    </source>
</evidence>
<evidence type="ECO:0000256" key="1">
    <source>
        <dbReference type="SAM" id="MobiDB-lite"/>
    </source>
</evidence>
<evidence type="ECO:0000313" key="4">
    <source>
        <dbReference type="Proteomes" id="UP000688137"/>
    </source>
</evidence>
<dbReference type="OMA" id="GPLNQIF"/>
<dbReference type="EMBL" id="CAJJDM010000153">
    <property type="protein sequence ID" value="CAD8112002.1"/>
    <property type="molecule type" value="Genomic_DNA"/>
</dbReference>
<proteinExistence type="predicted"/>
<evidence type="ECO:0000259" key="2">
    <source>
        <dbReference type="Pfam" id="PF01926"/>
    </source>
</evidence>
<dbReference type="Proteomes" id="UP000688137">
    <property type="component" value="Unassembled WGS sequence"/>
</dbReference>
<keyword evidence="4" id="KW-1185">Reference proteome</keyword>
<feature type="domain" description="G" evidence="2">
    <location>
        <begin position="8"/>
        <end position="92"/>
    </location>
</feature>